<gene>
    <name evidence="1" type="ORF">CYMTET_3998</name>
</gene>
<proteinExistence type="predicted"/>
<reference evidence="1 2" key="1">
    <citation type="journal article" date="2015" name="Genome Biol. Evol.">
        <title>Comparative Genomics of a Bacterivorous Green Alga Reveals Evolutionary Causalities and Consequences of Phago-Mixotrophic Mode of Nutrition.</title>
        <authorList>
            <person name="Burns J.A."/>
            <person name="Paasch A."/>
            <person name="Narechania A."/>
            <person name="Kim E."/>
        </authorList>
    </citation>
    <scope>NUCLEOTIDE SEQUENCE [LARGE SCALE GENOMIC DNA]</scope>
    <source>
        <strain evidence="1 2">PLY_AMNH</strain>
    </source>
</reference>
<dbReference type="AlphaFoldDB" id="A0AAE0H215"/>
<evidence type="ECO:0000313" key="2">
    <source>
        <dbReference type="Proteomes" id="UP001190700"/>
    </source>
</evidence>
<comment type="caution">
    <text evidence="1">The sequence shown here is derived from an EMBL/GenBank/DDBJ whole genome shotgun (WGS) entry which is preliminary data.</text>
</comment>
<accession>A0AAE0H215</accession>
<name>A0AAE0H215_9CHLO</name>
<sequence>MLRIHTQHTGRYDADADLASAAVSNLTANIVNRTNKLRRDIAHVKHAQNAGTEYVKHTGGGVNYHRGRGRHRRRRLLPQQQSGIRDGAGYARVARMHRRAGGVHCGIYISPPAIAANLGSVVDSRVWPIEMR</sequence>
<protein>
    <submittedName>
        <fullName evidence="1">Uncharacterized protein</fullName>
    </submittedName>
</protein>
<dbReference type="Proteomes" id="UP001190700">
    <property type="component" value="Unassembled WGS sequence"/>
</dbReference>
<evidence type="ECO:0000313" key="1">
    <source>
        <dbReference type="EMBL" id="KAK3288532.1"/>
    </source>
</evidence>
<organism evidence="1 2">
    <name type="scientific">Cymbomonas tetramitiformis</name>
    <dbReference type="NCBI Taxonomy" id="36881"/>
    <lineage>
        <taxon>Eukaryota</taxon>
        <taxon>Viridiplantae</taxon>
        <taxon>Chlorophyta</taxon>
        <taxon>Pyramimonadophyceae</taxon>
        <taxon>Pyramimonadales</taxon>
        <taxon>Pyramimonadaceae</taxon>
        <taxon>Cymbomonas</taxon>
    </lineage>
</organism>
<dbReference type="EMBL" id="LGRX02000445">
    <property type="protein sequence ID" value="KAK3288532.1"/>
    <property type="molecule type" value="Genomic_DNA"/>
</dbReference>
<keyword evidence="2" id="KW-1185">Reference proteome</keyword>